<gene>
    <name evidence="4" type="ORF">CTAYLR_002956</name>
</gene>
<accession>A0AAD7U5V9</accession>
<sequence>MSDELRLRFVGVEDLPKDEVLAVAASAGPEELASLAAHLGSAARRFVVDGRVLQGPLKDHGLASTEEVLEVSVIRPRTTSYVAGTPTDDWIGALCAGPVVGSYDGTVVSGNSVLCQHQGAVKAVDAKGDLVASGGHDHLVYIRTDRDTVGEGHGNSVDAISVAPDSTAVASGDWTGMLFLWARQDADKIEPKATHKAHAQCLSGLAWTDETLASCSWDGTIKIWGADRLDLAASSPATGVVLTCLCAPTSHLFVAGAHDSTIRVFDRRDAVVKPRKTKYFATKHAETVSAIAACPTDPNLIASASHDGRAFVWDLRAFEPLHCLEPPTSNQRKLLALAWDRRDNIFLGGDDSTLHHFTVR</sequence>
<dbReference type="PROSITE" id="PS50294">
    <property type="entry name" value="WD_REPEATS_REGION"/>
    <property type="match status" value="1"/>
</dbReference>
<dbReference type="SUPFAM" id="SSF50978">
    <property type="entry name" value="WD40 repeat-like"/>
    <property type="match status" value="1"/>
</dbReference>
<dbReference type="PANTHER" id="PTHR19855:SF11">
    <property type="entry name" value="RIBOSOME BIOGENESIS PROTEIN WDR12"/>
    <property type="match status" value="1"/>
</dbReference>
<dbReference type="EMBL" id="JAQMWT010000675">
    <property type="protein sequence ID" value="KAJ8598329.1"/>
    <property type="molecule type" value="Genomic_DNA"/>
</dbReference>
<organism evidence="4 5">
    <name type="scientific">Chrysophaeum taylorii</name>
    <dbReference type="NCBI Taxonomy" id="2483200"/>
    <lineage>
        <taxon>Eukaryota</taxon>
        <taxon>Sar</taxon>
        <taxon>Stramenopiles</taxon>
        <taxon>Ochrophyta</taxon>
        <taxon>Pelagophyceae</taxon>
        <taxon>Pelagomonadales</taxon>
        <taxon>Pelagomonadaceae</taxon>
        <taxon>Chrysophaeum</taxon>
    </lineage>
</organism>
<evidence type="ECO:0000256" key="2">
    <source>
        <dbReference type="ARBA" id="ARBA00022737"/>
    </source>
</evidence>
<dbReference type="InterPro" id="IPR001680">
    <property type="entry name" value="WD40_rpt"/>
</dbReference>
<dbReference type="InterPro" id="IPR019775">
    <property type="entry name" value="WD40_repeat_CS"/>
</dbReference>
<dbReference type="InterPro" id="IPR036322">
    <property type="entry name" value="WD40_repeat_dom_sf"/>
</dbReference>
<evidence type="ECO:0000256" key="1">
    <source>
        <dbReference type="ARBA" id="ARBA00022574"/>
    </source>
</evidence>
<dbReference type="Pfam" id="PF00400">
    <property type="entry name" value="WD40"/>
    <property type="match status" value="4"/>
</dbReference>
<dbReference type="PROSITE" id="PS50082">
    <property type="entry name" value="WD_REPEATS_2"/>
    <property type="match status" value="3"/>
</dbReference>
<feature type="repeat" description="WD" evidence="3">
    <location>
        <begin position="150"/>
        <end position="181"/>
    </location>
</feature>
<dbReference type="Gene3D" id="2.130.10.10">
    <property type="entry name" value="YVTN repeat-like/Quinoprotein amine dehydrogenase"/>
    <property type="match status" value="2"/>
</dbReference>
<feature type="repeat" description="WD" evidence="3">
    <location>
        <begin position="281"/>
        <end position="323"/>
    </location>
</feature>
<comment type="caution">
    <text evidence="4">The sequence shown here is derived from an EMBL/GenBank/DDBJ whole genome shotgun (WGS) entry which is preliminary data.</text>
</comment>
<evidence type="ECO:0000256" key="3">
    <source>
        <dbReference type="PROSITE-ProRule" id="PRU00221"/>
    </source>
</evidence>
<evidence type="ECO:0000313" key="4">
    <source>
        <dbReference type="EMBL" id="KAJ8598329.1"/>
    </source>
</evidence>
<dbReference type="PROSITE" id="PS00678">
    <property type="entry name" value="WD_REPEATS_1"/>
    <property type="match status" value="1"/>
</dbReference>
<evidence type="ECO:0000313" key="5">
    <source>
        <dbReference type="Proteomes" id="UP001230188"/>
    </source>
</evidence>
<keyword evidence="2" id="KW-0677">Repeat</keyword>
<keyword evidence="5" id="KW-1185">Reference proteome</keyword>
<keyword evidence="1 3" id="KW-0853">WD repeat</keyword>
<protein>
    <submittedName>
        <fullName evidence="4">Uncharacterized protein</fullName>
    </submittedName>
</protein>
<dbReference type="AlphaFoldDB" id="A0AAD7U5V9"/>
<name>A0AAD7U5V9_9STRA</name>
<proteinExistence type="predicted"/>
<dbReference type="PANTHER" id="PTHR19855">
    <property type="entry name" value="WD40 REPEAT PROTEIN 12, 37"/>
    <property type="match status" value="1"/>
</dbReference>
<reference evidence="4" key="1">
    <citation type="submission" date="2023-01" db="EMBL/GenBank/DDBJ databases">
        <title>Metagenome sequencing of chrysophaentin producing Chrysophaeum taylorii.</title>
        <authorList>
            <person name="Davison J."/>
            <person name="Bewley C."/>
        </authorList>
    </citation>
    <scope>NUCLEOTIDE SEQUENCE</scope>
    <source>
        <strain evidence="4">NIES-1699</strain>
    </source>
</reference>
<feature type="repeat" description="WD" evidence="3">
    <location>
        <begin position="195"/>
        <end position="224"/>
    </location>
</feature>
<dbReference type="InterPro" id="IPR015943">
    <property type="entry name" value="WD40/YVTN_repeat-like_dom_sf"/>
</dbReference>
<dbReference type="Proteomes" id="UP001230188">
    <property type="component" value="Unassembled WGS sequence"/>
</dbReference>
<dbReference type="SMART" id="SM00320">
    <property type="entry name" value="WD40"/>
    <property type="match status" value="5"/>
</dbReference>